<dbReference type="InterPro" id="IPR007869">
    <property type="entry name" value="Homing_endonuc_PI-Sce"/>
</dbReference>
<evidence type="ECO:0000256" key="12">
    <source>
        <dbReference type="ARBA" id="ARBA00023175"/>
    </source>
</evidence>
<dbReference type="Gene3D" id="1.20.1270.280">
    <property type="match status" value="1"/>
</dbReference>
<dbReference type="SUPFAM" id="SSF55608">
    <property type="entry name" value="Homing endonucleases"/>
    <property type="match status" value="1"/>
</dbReference>
<dbReference type="InterPro" id="IPR042222">
    <property type="entry name" value="Dynein_2_N"/>
</dbReference>
<evidence type="ECO:0000256" key="6">
    <source>
        <dbReference type="ARBA" id="ARBA00022701"/>
    </source>
</evidence>
<evidence type="ECO:0000256" key="2">
    <source>
        <dbReference type="ARBA" id="ARBA00008887"/>
    </source>
</evidence>
<keyword evidence="8" id="KW-0067">ATP-binding</keyword>
<dbReference type="Pfam" id="PF18198">
    <property type="entry name" value="AAA_lid_11"/>
    <property type="match status" value="1"/>
</dbReference>
<dbReference type="EMBL" id="JADGIZ020000038">
    <property type="protein sequence ID" value="KAL2914060.1"/>
    <property type="molecule type" value="Genomic_DNA"/>
</dbReference>
<dbReference type="InterPro" id="IPR024743">
    <property type="entry name" value="Dynein_HC_stalk"/>
</dbReference>
<accession>A0ABR4N3K6</accession>
<dbReference type="InterPro" id="IPR003593">
    <property type="entry name" value="AAA+_ATPase"/>
</dbReference>
<evidence type="ECO:0000259" key="18">
    <source>
        <dbReference type="SMART" id="SM00382"/>
    </source>
</evidence>
<dbReference type="Pfam" id="PF08393">
    <property type="entry name" value="DHC_N2"/>
    <property type="match status" value="1"/>
</dbReference>
<dbReference type="InterPro" id="IPR004273">
    <property type="entry name" value="Dynein_heavy_D6_P-loop"/>
</dbReference>
<dbReference type="Pfam" id="PF17857">
    <property type="entry name" value="AAA_lid_1"/>
    <property type="match status" value="1"/>
</dbReference>
<protein>
    <recommendedName>
        <fullName evidence="4">Dynein heavy chain, cytoplasmic</fullName>
    </recommendedName>
    <alternativeName>
        <fullName evidence="15">Dynein heavy chain, cytosolic</fullName>
    </alternativeName>
</protein>
<feature type="domain" description="AAA+ ATPase" evidence="18">
    <location>
        <begin position="2716"/>
        <end position="2864"/>
    </location>
</feature>
<dbReference type="InterPro" id="IPR024317">
    <property type="entry name" value="Dynein_heavy_chain_D4_dom"/>
</dbReference>
<keyword evidence="5" id="KW-0963">Cytoplasm</keyword>
<dbReference type="InterPro" id="IPR041589">
    <property type="entry name" value="DNAH3_AAA_lid_1"/>
</dbReference>
<dbReference type="Gene3D" id="2.170.16.10">
    <property type="entry name" value="Hedgehog/Intein (Hint) domain"/>
    <property type="match status" value="1"/>
</dbReference>
<dbReference type="Gene3D" id="1.20.58.1120">
    <property type="match status" value="1"/>
</dbReference>
<dbReference type="Pfam" id="PF12775">
    <property type="entry name" value="AAA_7"/>
    <property type="match status" value="1"/>
</dbReference>
<dbReference type="InterPro" id="IPR036844">
    <property type="entry name" value="Hint_dom_sf"/>
</dbReference>
<keyword evidence="6" id="KW-0493">Microtubule</keyword>
<keyword evidence="20" id="KW-1185">Reference proteome</keyword>
<evidence type="ECO:0000256" key="5">
    <source>
        <dbReference type="ARBA" id="ARBA00022490"/>
    </source>
</evidence>
<organism evidence="19 20">
    <name type="scientific">Polyrhizophydium stewartii</name>
    <dbReference type="NCBI Taxonomy" id="2732419"/>
    <lineage>
        <taxon>Eukaryota</taxon>
        <taxon>Fungi</taxon>
        <taxon>Fungi incertae sedis</taxon>
        <taxon>Chytridiomycota</taxon>
        <taxon>Chytridiomycota incertae sedis</taxon>
        <taxon>Chytridiomycetes</taxon>
        <taxon>Rhizophydiales</taxon>
        <taxon>Rhizophydiales incertae sedis</taxon>
        <taxon>Polyrhizophydium</taxon>
    </lineage>
</organism>
<reference evidence="19 20" key="1">
    <citation type="submission" date="2023-09" db="EMBL/GenBank/DDBJ databases">
        <title>Pangenome analysis of Batrachochytrium dendrobatidis and related Chytrids.</title>
        <authorList>
            <person name="Yacoub M.N."/>
            <person name="Stajich J.E."/>
            <person name="James T.Y."/>
        </authorList>
    </citation>
    <scope>NUCLEOTIDE SEQUENCE [LARGE SCALE GENOMIC DNA]</scope>
    <source>
        <strain evidence="19 20">JEL0888</strain>
    </source>
</reference>
<dbReference type="Gene3D" id="3.40.50.300">
    <property type="entry name" value="P-loop containing nucleotide triphosphate hydrolases"/>
    <property type="match status" value="6"/>
</dbReference>
<dbReference type="Pfam" id="PF05204">
    <property type="entry name" value="Hom_end"/>
    <property type="match status" value="1"/>
</dbReference>
<dbReference type="Pfam" id="PF12777">
    <property type="entry name" value="MT"/>
    <property type="match status" value="1"/>
</dbReference>
<dbReference type="Gene3D" id="1.10.8.720">
    <property type="entry name" value="Region D6 of dynein motor"/>
    <property type="match status" value="1"/>
</dbReference>
<feature type="region of interest" description="Disordered" evidence="17">
    <location>
        <begin position="123"/>
        <end position="148"/>
    </location>
</feature>
<dbReference type="Pfam" id="PF12774">
    <property type="entry name" value="AAA_6"/>
    <property type="match status" value="2"/>
</dbReference>
<dbReference type="SMART" id="SM00382">
    <property type="entry name" value="AAA"/>
    <property type="match status" value="2"/>
</dbReference>
<dbReference type="Gene3D" id="1.10.8.710">
    <property type="match status" value="1"/>
</dbReference>
<dbReference type="PANTHER" id="PTHR22878:SF73">
    <property type="entry name" value="DYNEIN AXONEMAL HEAVY CHAIN 1"/>
    <property type="match status" value="1"/>
</dbReference>
<dbReference type="InterPro" id="IPR041228">
    <property type="entry name" value="Dynein_C"/>
</dbReference>
<feature type="region of interest" description="Disordered" evidence="17">
    <location>
        <begin position="234"/>
        <end position="281"/>
    </location>
</feature>
<feature type="compositionally biased region" description="Basic and acidic residues" evidence="17">
    <location>
        <begin position="130"/>
        <end position="148"/>
    </location>
</feature>
<dbReference type="Pfam" id="PF12780">
    <property type="entry name" value="AAA_8"/>
    <property type="match status" value="1"/>
</dbReference>
<dbReference type="InterPro" id="IPR042219">
    <property type="entry name" value="AAA_lid_11_sf"/>
</dbReference>
<feature type="compositionally biased region" description="Low complexity" evidence="17">
    <location>
        <begin position="234"/>
        <end position="250"/>
    </location>
</feature>
<feature type="coiled-coil region" evidence="16">
    <location>
        <begin position="3903"/>
        <end position="3930"/>
    </location>
</feature>
<comment type="subunit">
    <text evidence="3">Consists of at least two heavy chains and a number of intermediate and light chains.</text>
</comment>
<dbReference type="Gene3D" id="1.10.472.130">
    <property type="match status" value="1"/>
</dbReference>
<evidence type="ECO:0000256" key="10">
    <source>
        <dbReference type="ARBA" id="ARBA00023054"/>
    </source>
</evidence>
<evidence type="ECO:0000256" key="13">
    <source>
        <dbReference type="ARBA" id="ARBA00023212"/>
    </source>
</evidence>
<evidence type="ECO:0000256" key="17">
    <source>
        <dbReference type="SAM" id="MobiDB-lite"/>
    </source>
</evidence>
<dbReference type="Gene3D" id="1.20.920.20">
    <property type="match status" value="1"/>
</dbReference>
<dbReference type="InterPro" id="IPR041658">
    <property type="entry name" value="AAA_lid_11"/>
</dbReference>
<gene>
    <name evidence="19" type="ORF">HK105_206505</name>
</gene>
<dbReference type="InterPro" id="IPR035706">
    <property type="entry name" value="AAA_9"/>
</dbReference>
<evidence type="ECO:0000256" key="8">
    <source>
        <dbReference type="ARBA" id="ARBA00022840"/>
    </source>
</evidence>
<keyword evidence="11" id="KW-0969">Cilium</keyword>
<dbReference type="Pfam" id="PF17852">
    <property type="entry name" value="Dynein_AAA_lid"/>
    <property type="match status" value="1"/>
</dbReference>
<dbReference type="InterPro" id="IPR043160">
    <property type="entry name" value="Dynein_C_barrel"/>
</dbReference>
<comment type="subcellular location">
    <subcellularLocation>
        <location evidence="1">Cytoplasm</location>
        <location evidence="1">Cytoskeleton</location>
        <location evidence="1">Cilium axoneme</location>
    </subcellularLocation>
</comment>
<dbReference type="Pfam" id="PF03028">
    <property type="entry name" value="Dynein_heavy"/>
    <property type="match status" value="1"/>
</dbReference>
<feature type="coiled-coil region" evidence="16">
    <location>
        <begin position="3545"/>
        <end position="3593"/>
    </location>
</feature>
<keyword evidence="12" id="KW-0505">Motor protein</keyword>
<dbReference type="InterPro" id="IPR041466">
    <property type="entry name" value="Dynein_AAA5_ext"/>
</dbReference>
<evidence type="ECO:0000256" key="16">
    <source>
        <dbReference type="SAM" id="Coils"/>
    </source>
</evidence>
<dbReference type="Pfam" id="PF18199">
    <property type="entry name" value="Dynein_C"/>
    <property type="match status" value="1"/>
</dbReference>
<dbReference type="PANTHER" id="PTHR22878">
    <property type="entry name" value="DYNEIN HEAVY CHAIN 6, AXONEMAL-LIKE-RELATED"/>
    <property type="match status" value="1"/>
</dbReference>
<dbReference type="InterPro" id="IPR042228">
    <property type="entry name" value="Dynein_linker_3"/>
</dbReference>
<dbReference type="InterPro" id="IPR027434">
    <property type="entry name" value="Homing_endonucl"/>
</dbReference>
<dbReference type="InterPro" id="IPR027417">
    <property type="entry name" value="P-loop_NTPase"/>
</dbReference>
<evidence type="ECO:0000256" key="3">
    <source>
        <dbReference type="ARBA" id="ARBA00011655"/>
    </source>
</evidence>
<feature type="coiled-coil region" evidence="16">
    <location>
        <begin position="3851"/>
        <end position="3878"/>
    </location>
</feature>
<dbReference type="Pfam" id="PF12781">
    <property type="entry name" value="AAA_9"/>
    <property type="match status" value="1"/>
</dbReference>
<comment type="similarity">
    <text evidence="2">Belongs to the dynein heavy chain family.</text>
</comment>
<keyword evidence="9" id="KW-0243">Dynein</keyword>
<evidence type="ECO:0000256" key="11">
    <source>
        <dbReference type="ARBA" id="ARBA00023069"/>
    </source>
</evidence>
<dbReference type="Gene3D" id="1.10.287.2620">
    <property type="match status" value="1"/>
</dbReference>
<dbReference type="SUPFAM" id="SSF51294">
    <property type="entry name" value="Hedgehog/intein (Hint) domain"/>
    <property type="match status" value="1"/>
</dbReference>
<evidence type="ECO:0000313" key="19">
    <source>
        <dbReference type="EMBL" id="KAL2914060.1"/>
    </source>
</evidence>
<evidence type="ECO:0000256" key="4">
    <source>
        <dbReference type="ARBA" id="ARBA00022197"/>
    </source>
</evidence>
<evidence type="ECO:0000256" key="15">
    <source>
        <dbReference type="ARBA" id="ARBA00033439"/>
    </source>
</evidence>
<sequence length="4751" mass="535529">MRHLMAKPDRAGRDLNQTTNVCVDTSKQRQPAMDRKLHVPLGLDPTVIADRPRTLVTPTQLPTGEPAAIAPAAAPLGKRGTFSEYVMRPLDYQEPAFFGAPKPLPPISGKPLYVASSLVPSTRSFRRPASKRDSLEVRNAERRSADAERLRDETPKVQINYRKALEPKVMLPYVSRPGQTPRKIEIERRKRVYSMQRVDQLIVDELDMLKAAGLIGSNPMTEFEAIRNETHTAAPMASPSRAAASPAAASQIDSQSRPASSRGPLPALSADATSGETAQPVAAVQSAQAGFTTEFISSQPSATPATTDFSHILPLHIFDDSEFDSRTVDDWLDMSVVLDDPTPEAFARIERLPRKRGLSRPDAPDIRYAVVPLPARAFNGFEWSDCVVVAYDDTNGKWKVKWRSFDGWLLDRKTDDDAQIAFDADDETLRADYDRPMADPRDVSEKEAWLDRVSIMFLAEDPAVFSHRVSKAYLDRYQVALKLRISFYVDCMPTEEVAAHISPAQIKRIMDIAGVDSRQFKRLQGSPAIAALVKEYSLDYARTMNYLVFQSEVSGPLGRSNYPSIELPLPDPPAHVPVFGKAQLPQYDFAGCAKAFGFASFLTKVEVIRTLAKVRIECDRLAGTNLFATSITKTVKIDEFEQLQGQALQNVKGSLKDGCVLPDRLYCAFRNRLIQLVSFTRSWINVLKNIIRSGFKDVGKGWYNMQESNLEVYKISKLRKFMTAVNFVMQDSLRFLVLNSLQEYTRMIRAITSQKVTINATSDVKVVDPGAKEPRKPLFMIDLVFKAGRLQYNIDPVVFEGTLMAIFEKAISTPENLPQLEPLVLDQMFWAAKPTLQTVHSKEPAVNRLRASLQQAIRDGLAPLEAYLGQFEKHLKLLNLDIQQFAAQYESENRSVDEMETDIVKHTTEWETLDKDIPNHISLGLFWVNCDSLRSAMRKDLSKVILELLSKRTARLATQISQSFSQVQTRLKERPTKIEELIELREYIKTVPETCRALQQRLQEMLHNYEVLEKHRFECSNEDVRARWTAFGWPQRIDEMLVATEAALAVDEGTFARSLATDQEVFKDRIHTLTTLISDFSKHSDLSRIQEIVAEVNKITNELKDAQALTTLFNSRERLFNLEPTKYEEVSQLARDFEPYKSLWLTCSDWMRWKDQWMLGSFLELNAEDVERNLMNAWRTVFKSFKFFKNTPGCLAVATQVKEEMEEFKPYLPLIQALRNPGMRDRHWDRLSEELSMSLHPDASFTLTDLLKMKLLDRVDTITKVCDVAGKEYSIENALDKMDAEWKAIQLEIIAYKDTGTFIMKASEEVTRLLDDHIVMTQSMSFSPFKKPFADRINTWESKLRTVQEVLESWMTCQRSWLYLEPIFGSDDIVTQLPVESKRFTTMDRTWRRIMGQAKQKPGVIECCGDYKLLDSFRECNKLLELVSKGLSAYLESKRIAFPRFFFLSDDELLQILSQTKDPTAVQPHLRKCFENVASLEFAADKKILAMYSAEGERIDCSEPFYPKGPVEEWLLHVEDQMRQSVRKTIREAIAAYPNRQRTSWVLEWPGQAVLAGSQTYWTAEVTEALKTGVAGLKGLYVRLLAQLQGLVGLVRGELAFLNRLVLGDLIVIDVHSRDVVKKLVDSNISSDNDFEWISQLRYYWEEDHLRIKIVNANFKYGYEYLGNTGRLVITPLTDRCYLTLTGAMHLGMGGAPAGPAGTGKCWGRGTRLVMLDGTTKAVEEIREGDVLMGPDSKPRTVRPGSITRGTEAMYRVTATGNARISWTCNGPHILVLQLNAKPTVVAAGGRFFVKTWTTRPGTSAVSQIPCADLVGGAFATRNDAEAFIDELVRTEWQPLVFECTVVDYLAIKDESLRRSLAMFQPPLIEWPSPAVSLAERISEMRGGEASLAMVAQIAWAIGVWLALSTGSGRVETCEQVHSEFERIAAMLGEGVAGKHGSAFSVLLGSYWLAQATHIPGELMTECPTVRRALLAGLVDYSGSIGKDGGCTITSASTGIMTDAASLARGLGLVVGKSNEHASIAVCGAGLTAVAEHIVTDDKRRAVAELASSACGTDPCFGFTIECVGVEDYFGFSLDGHDGRCLLEDYTVTHNTETTKDLAKALAKQCVVFNCSDQLDYLAMAKFFKGLAASGAWACFDEFNRIDIEVLSVIAQQIVTIQKACAAGQTRFMFEGVDLPLDASNAIFITMNPGYAGRTELPDNLKALFRPVAMMIPNYAMIAEISLFSFGFSNAKVLAEKMVATFKLSSEQLSSQDHYDFGMRAVKTVISSAGNLKREQPNAGEDFILLRALCDCNLPKFLAEDVPLFNGIISDLFPGVEQPKIDYGELLKSLHSTCEKMGLQPQESFIAKCIQLYETTVVRHGLMLVGPTGGGKTSCLRVLSRSLSAIEGVKAPNGKTIQKVRVHVLNPKSITMGQLYGEFDQQTHEWTDGILSCLMREGVEDTTPDKKWYVFDGPVDAVWVESMNTLLDDNKKLCLSSGEIIKMATTQTMMFEVQDLAFASPATVSRCGMIYVEPGALGISPLVKSWLKMQGVSLGDKLYPVFVAVLQPMLDHYLDASLEFVRKSIREAVPTTNGNLVASLLRIMDSLLKPLAQPGGEKSPIEANDLKVVVEPQFLFALVWSVGATGDTEGRKKFDTWLRGQFGAKPPAIHMPHEGSVYDVMFDVDKKDWINWMDMLNEGEAQGGGSKGGSDVIVQTMDTVRNTFLIDILLKNGYHVLCTGPTGTGKSVTIQEKLMRGLDPNWTPITINFSARTSANQTQDLIDSKLEKRRKGVFGPPVGKRFILFIDDLNMPQLDICNAQPPIELLRQWMDCQGWYDRKNIGKFMEIVDISFICAMGPPGGGRNPVTSRFLRHFNLLSFVEMENASLQRIFTTILGSFLSKFPPEITKSTNALVEASIIIYNTIRSELLPTPAKSHYTFNLRDLAKVVQGILSADLKTVNVETDIVRLWVHECQRVFQDRLVDNTDKTWFKNLVMNTMTDKLDLSWGEVVLSEPLLYGDYMTPGADPKIYTEVKDLRRLVKLAEEYLDDYNSTSTSPMKLVMFLDAIEHVSRICRIIRQPGGHALLLGVGGSGRQSLSRLATFMEEFDQFQIEISKNYGQTEWRDDLKKVLFASGLDGKPTVFLYTDTQIVSEACLEDVNNILNGGDVPNIYTGEEMDRILNTMRPIATEQAIPGTRENLFALYIQRIRANLHMIICMSPIGDAFRNRLRMFPSLVNCCTIDWFSTWPEDALRSVAANSISEISDLGSEEVIDGIVNLCVFMHESVRERCISYRTELNRNNYVTPKSYLELLGLYKRLLEKKRNELLALRKRTATGLEKLLNATKEVEILQEELEAMQPMLMQTSQETEYAMKKIAVDKIKAEEIKENVVKEELASSKKAEETKAIADDAKRDLDEALPALDAAVESLNSLSKNDIIEVRSMQRPPEGVKLVIEAICIMKGIKPKKVDGDKPGKKIDDYWEPGRALLADPQKFLDSLMNFDKDNIAESTVQRIKPYIDSPEFQVSVISRVSKAATSMCQWVRAMEKYYWVSRSVAPKRARLQEAQESLDITLKALAELKKKMREAEVNIKEMEKRYSESVAKKEELSRKVEECNVKLSRAGKLISGLGGEKQRWALAVDQFDMKINNIIGDILLSSGAIAYLGPFTAEYRSLLMREWIGSVLQLKIPHSENTSLWDSLGDNVKLREWEISGLPKDSLSRDNAIIVHNSRRWPLLIDPQGQANKWIRNMEKEHGLDIIKLTDRDFLRTLENAIRFGKSVLLENVGEKLDPALEPVLLRQTFKQGGNTVIKVGDSILPYHDDFKFYITTKLPNPHYSPETSATATLVNFTLAPSGLEDQLLAIVVANERPDLEEAKNQLTVNNAQMKRELKEIEDKILYLLSSVQGSPVDDERLIETLGASKETSEEIQQKVAAAEQTEREIDTTRNKYVPVAVRTRILFFCITELANIDPMYQYSLNWFMNLFVSAISHSEKSDDIDQRVANINEYFTFSLFTNVCRSLFEKHKLLFSFLLTIRILMNDDKVDMDEWRFLLTGGGAPDSKLQNPAPDWLSVQSWAEILGLATLPAFTGFDADFVDFVQFYMAIFDSSQPHREPLPGKWQSELDGFQKLLVLRCLRADRVTSGIQDFVAAQLGERFIEPQTSDLSALFKESSPITPLIFVLSPGADPANSLYKFAEEMRMSKKLSSVSLGQGQGPRAEALMKEGMERGMWILLQNCHLSPSWMPSLDRIIDSITMDKVHRDFRLWLTSMPTPKFPVTILQNGVKTTLEPPNGIKANLMRNYSTFSEDFLSQCLKPNEWKKLLFSLCFFHAVIQERRKFGPLGWNIPYEFTDGDLRICIRQLKMFLEEYDEVPYKVLKYTVGEINYGGRVTDDWDRRLIMNILEDYYTPRVLEDTYRFSTSEVYRSIPAESYNAYKAYIKSLPIDETTEIFSMHDNANITFAQKQTYTLFDTLLALMPKSSKSSSGKTRDEQLSDIATMIQSKIPKPFPMEYVMKKFPIEYKESMSTVLVQEVIRYNKLLSAIHSTIVEMIKALKGLVVLSESLETLCNSMYINQVPALWAAKAYPSLKTLASWVVDLVLRCEFIQKWIDQGIPNVFWISGFFFPQAFLTGTLQNYARKYVVSIDLLSFEFKVMDSKWEDIRGKPSDGCYIRGLFLEGARWDGIKKFLAESRPKELYTEMNVIWLLPKPNRKRPDTGFYECPVYKTLTRAGTLSTTGHSTNYVLTIELPSDLPQSHWIKRGVALITGLAW</sequence>
<proteinExistence type="inferred from homology"/>
<evidence type="ECO:0000256" key="9">
    <source>
        <dbReference type="ARBA" id="ARBA00023017"/>
    </source>
</evidence>
<evidence type="ECO:0000256" key="14">
    <source>
        <dbReference type="ARBA" id="ARBA00023273"/>
    </source>
</evidence>
<dbReference type="Gene3D" id="1.20.140.100">
    <property type="entry name" value="Dynein heavy chain, N-terminal domain 2"/>
    <property type="match status" value="1"/>
</dbReference>
<dbReference type="InterPro" id="IPR013602">
    <property type="entry name" value="Dynein_heavy_linker"/>
</dbReference>
<dbReference type="Gene3D" id="3.10.28.10">
    <property type="entry name" value="Homing endonucleases"/>
    <property type="match status" value="1"/>
</dbReference>
<dbReference type="InterPro" id="IPR043157">
    <property type="entry name" value="Dynein_AAA1S"/>
</dbReference>
<keyword evidence="13" id="KW-0206">Cytoskeleton</keyword>
<dbReference type="InterPro" id="IPR035699">
    <property type="entry name" value="AAA_6"/>
</dbReference>
<name>A0ABR4N3K6_9FUNG</name>
<dbReference type="Gene3D" id="3.10.490.20">
    <property type="match status" value="1"/>
</dbReference>
<dbReference type="Gene3D" id="6.10.140.1060">
    <property type="match status" value="1"/>
</dbReference>
<dbReference type="InterPro" id="IPR026983">
    <property type="entry name" value="DHC"/>
</dbReference>
<keyword evidence="10 16" id="KW-0175">Coiled coil</keyword>
<dbReference type="Proteomes" id="UP001527925">
    <property type="component" value="Unassembled WGS sequence"/>
</dbReference>
<dbReference type="Gene3D" id="1.10.8.1220">
    <property type="match status" value="1"/>
</dbReference>
<dbReference type="Gene3D" id="3.20.180.20">
    <property type="entry name" value="Dynein heavy chain, N-terminal domain 2"/>
    <property type="match status" value="1"/>
</dbReference>
<dbReference type="SUPFAM" id="SSF52540">
    <property type="entry name" value="P-loop containing nucleoside triphosphate hydrolases"/>
    <property type="match status" value="4"/>
</dbReference>
<keyword evidence="7" id="KW-0547">Nucleotide-binding</keyword>
<evidence type="ECO:0000313" key="20">
    <source>
        <dbReference type="Proteomes" id="UP001527925"/>
    </source>
</evidence>
<evidence type="ECO:0000256" key="7">
    <source>
        <dbReference type="ARBA" id="ARBA00022741"/>
    </source>
</evidence>
<evidence type="ECO:0000256" key="1">
    <source>
        <dbReference type="ARBA" id="ARBA00004430"/>
    </source>
</evidence>
<feature type="domain" description="AAA+ ATPase" evidence="18">
    <location>
        <begin position="2362"/>
        <end position="2520"/>
    </location>
</feature>
<keyword evidence="14" id="KW-0966">Cell projection</keyword>
<dbReference type="Gene3D" id="1.20.920.30">
    <property type="match status" value="1"/>
</dbReference>
<comment type="caution">
    <text evidence="19">The sequence shown here is derived from an EMBL/GenBank/DDBJ whole genome shotgun (WGS) entry which is preliminary data.</text>
</comment>